<dbReference type="Pfam" id="PF01402">
    <property type="entry name" value="RHH_1"/>
    <property type="match status" value="1"/>
</dbReference>
<evidence type="ECO:0000313" key="2">
    <source>
        <dbReference type="EMBL" id="AMW06285.1"/>
    </source>
</evidence>
<dbReference type="STRING" id="1379270.GEMMAAP_18865"/>
<evidence type="ECO:0000259" key="1">
    <source>
        <dbReference type="Pfam" id="PF01402"/>
    </source>
</evidence>
<gene>
    <name evidence="2" type="ORF">GEMMAAP_18865</name>
</gene>
<dbReference type="InterPro" id="IPR002145">
    <property type="entry name" value="CopG"/>
</dbReference>
<evidence type="ECO:0000313" key="3">
    <source>
        <dbReference type="Proteomes" id="UP000076404"/>
    </source>
</evidence>
<dbReference type="AlphaFoldDB" id="A0A143BNW7"/>
<sequence>MTKAAKIAITIPPEELAAADALATTLGRSRSWILSEALRRFVAHERLSHDLDASRAAQLRRDLALTAEERLREAERELTAHGDVAPVRMEQPLRSASYDDFVAWRRERASGD</sequence>
<dbReference type="Proteomes" id="UP000076404">
    <property type="component" value="Chromosome"/>
</dbReference>
<organism evidence="2 3">
    <name type="scientific">Gemmatimonas phototrophica</name>
    <dbReference type="NCBI Taxonomy" id="1379270"/>
    <lineage>
        <taxon>Bacteria</taxon>
        <taxon>Pseudomonadati</taxon>
        <taxon>Gemmatimonadota</taxon>
        <taxon>Gemmatimonadia</taxon>
        <taxon>Gemmatimonadales</taxon>
        <taxon>Gemmatimonadaceae</taxon>
        <taxon>Gemmatimonas</taxon>
    </lineage>
</organism>
<keyword evidence="3" id="KW-1185">Reference proteome</keyword>
<proteinExistence type="predicted"/>
<name>A0A143BNW7_9BACT</name>
<dbReference type="GO" id="GO:0006355">
    <property type="term" value="P:regulation of DNA-templated transcription"/>
    <property type="evidence" value="ECO:0007669"/>
    <property type="project" value="InterPro"/>
</dbReference>
<accession>A0A143BNW7</accession>
<dbReference type="SUPFAM" id="SSF47598">
    <property type="entry name" value="Ribbon-helix-helix"/>
    <property type="match status" value="1"/>
</dbReference>
<dbReference type="EMBL" id="CP011454">
    <property type="protein sequence ID" value="AMW06285.1"/>
    <property type="molecule type" value="Genomic_DNA"/>
</dbReference>
<dbReference type="RefSeq" id="WP_026850977.1">
    <property type="nucleotide sequence ID" value="NZ_CP011454.1"/>
</dbReference>
<dbReference type="KEGG" id="gph:GEMMAAP_18865"/>
<feature type="domain" description="Ribbon-helix-helix protein CopG" evidence="1">
    <location>
        <begin position="7"/>
        <end position="43"/>
    </location>
</feature>
<reference evidence="2 3" key="2">
    <citation type="journal article" date="2016" name="Environ. Microbiol. Rep.">
        <title>Metagenomic evidence for the presence of phototrophic Gemmatimonadetes bacteria in diverse environments.</title>
        <authorList>
            <person name="Zeng Y."/>
            <person name="Baumbach J."/>
            <person name="Barbosa E.G."/>
            <person name="Azevedo V."/>
            <person name="Zhang C."/>
            <person name="Koblizek M."/>
        </authorList>
    </citation>
    <scope>NUCLEOTIDE SEQUENCE [LARGE SCALE GENOMIC DNA]</scope>
    <source>
        <strain evidence="2 3">AP64</strain>
    </source>
</reference>
<dbReference type="InterPro" id="IPR010985">
    <property type="entry name" value="Ribbon_hlx_hlx"/>
</dbReference>
<reference evidence="2 3" key="1">
    <citation type="journal article" date="2014" name="Proc. Natl. Acad. Sci. U.S.A.">
        <title>Functional type 2 photosynthetic reaction centers found in the rare bacterial phylum Gemmatimonadetes.</title>
        <authorList>
            <person name="Zeng Y."/>
            <person name="Feng F."/>
            <person name="Medova H."/>
            <person name="Dean J."/>
            <person name="Koblizek M."/>
        </authorList>
    </citation>
    <scope>NUCLEOTIDE SEQUENCE [LARGE SCALE GENOMIC DNA]</scope>
    <source>
        <strain evidence="2 3">AP64</strain>
    </source>
</reference>
<protein>
    <recommendedName>
        <fullName evidence="1">Ribbon-helix-helix protein CopG domain-containing protein</fullName>
    </recommendedName>
</protein>